<dbReference type="InterPro" id="IPR051213">
    <property type="entry name" value="START_lipid_transfer"/>
</dbReference>
<dbReference type="AlphaFoldDB" id="A0A1H0G9I9"/>
<dbReference type="Proteomes" id="UP000242957">
    <property type="component" value="Unassembled WGS sequence"/>
</dbReference>
<dbReference type="GO" id="GO:0008289">
    <property type="term" value="F:lipid binding"/>
    <property type="evidence" value="ECO:0007669"/>
    <property type="project" value="InterPro"/>
</dbReference>
<feature type="domain" description="START" evidence="1">
    <location>
        <begin position="1"/>
        <end position="186"/>
    </location>
</feature>
<evidence type="ECO:0000313" key="3">
    <source>
        <dbReference type="Proteomes" id="UP000242957"/>
    </source>
</evidence>
<dbReference type="EMBL" id="FNIJ01000007">
    <property type="protein sequence ID" value="SDO03511.1"/>
    <property type="molecule type" value="Genomic_DNA"/>
</dbReference>
<dbReference type="PIRSF" id="PIRSF039033">
    <property type="entry name" value="START_dom"/>
    <property type="match status" value="1"/>
</dbReference>
<keyword evidence="3" id="KW-1185">Reference proteome</keyword>
<dbReference type="SUPFAM" id="SSF55961">
    <property type="entry name" value="Bet v1-like"/>
    <property type="match status" value="1"/>
</dbReference>
<dbReference type="PANTHER" id="PTHR19308">
    <property type="entry name" value="PHOSPHATIDYLCHOLINE TRANSFER PROTEIN"/>
    <property type="match status" value="1"/>
</dbReference>
<accession>A0A1H0G9I9</accession>
<gene>
    <name evidence="2" type="ORF">SAMN05216193_107108</name>
</gene>
<dbReference type="GO" id="GO:0005737">
    <property type="term" value="C:cytoplasm"/>
    <property type="evidence" value="ECO:0007669"/>
    <property type="project" value="UniProtKB-ARBA"/>
</dbReference>
<dbReference type="Gene3D" id="3.30.530.20">
    <property type="match status" value="1"/>
</dbReference>
<name>A0A1H0G9I9_9PSED</name>
<organism evidence="2 3">
    <name type="scientific">Pseudomonas jinjuensis</name>
    <dbReference type="NCBI Taxonomy" id="198616"/>
    <lineage>
        <taxon>Bacteria</taxon>
        <taxon>Pseudomonadati</taxon>
        <taxon>Pseudomonadota</taxon>
        <taxon>Gammaproteobacteria</taxon>
        <taxon>Pseudomonadales</taxon>
        <taxon>Pseudomonadaceae</taxon>
        <taxon>Pseudomonas</taxon>
    </lineage>
</organism>
<protein>
    <submittedName>
        <fullName evidence="2">START domain-containing protein</fullName>
    </submittedName>
</protein>
<evidence type="ECO:0000313" key="2">
    <source>
        <dbReference type="EMBL" id="SDO03511.1"/>
    </source>
</evidence>
<dbReference type="InterPro" id="IPR028347">
    <property type="entry name" value="START_dom_prot"/>
</dbReference>
<proteinExistence type="predicted"/>
<dbReference type="PANTHER" id="PTHR19308:SF14">
    <property type="entry name" value="START DOMAIN-CONTAINING PROTEIN"/>
    <property type="match status" value="1"/>
</dbReference>
<dbReference type="InterPro" id="IPR002913">
    <property type="entry name" value="START_lipid-bd_dom"/>
</dbReference>
<dbReference type="STRING" id="198616.SAMN05216193_107108"/>
<sequence length="191" mass="21466">MVVADDGWQLAKEENGIRIYLKDVPGSKYQSFRGVVRIKASVQTIGDLQENLRVACKWLYACKQLRLLKNDGDDTWVYMTLDLPWPVVPRDLVIHVNTWRTDDGGMVRDLNGVPDYLPPVQGVIRVPELAGHWKLVPKGQNLTEVSYEMRGEPGGSVPSWLSNSFVVDAPLETLRTLRAVAERQGVRAPSQ</sequence>
<dbReference type="CDD" id="cd08876">
    <property type="entry name" value="START_1"/>
    <property type="match status" value="1"/>
</dbReference>
<reference evidence="3" key="1">
    <citation type="submission" date="2016-10" db="EMBL/GenBank/DDBJ databases">
        <authorList>
            <person name="Varghese N."/>
            <person name="Submissions S."/>
        </authorList>
    </citation>
    <scope>NUCLEOTIDE SEQUENCE [LARGE SCALE GENOMIC DNA]</scope>
    <source>
        <strain evidence="3">JCM 21621</strain>
    </source>
</reference>
<evidence type="ECO:0000259" key="1">
    <source>
        <dbReference type="PROSITE" id="PS50848"/>
    </source>
</evidence>
<dbReference type="PROSITE" id="PS50848">
    <property type="entry name" value="START"/>
    <property type="match status" value="1"/>
</dbReference>
<dbReference type="Pfam" id="PF01852">
    <property type="entry name" value="START"/>
    <property type="match status" value="1"/>
</dbReference>
<dbReference type="InterPro" id="IPR023393">
    <property type="entry name" value="START-like_dom_sf"/>
</dbReference>